<dbReference type="SMART" id="SM00822">
    <property type="entry name" value="PKS_KR"/>
    <property type="match status" value="1"/>
</dbReference>
<feature type="domain" description="Ketoreductase" evidence="4">
    <location>
        <begin position="51"/>
        <end position="234"/>
    </location>
</feature>
<dbReference type="PRINTS" id="PR00081">
    <property type="entry name" value="GDHRDH"/>
</dbReference>
<dbReference type="CDD" id="cd05233">
    <property type="entry name" value="SDR_c"/>
    <property type="match status" value="1"/>
</dbReference>
<organism evidence="5 6">
    <name type="scientific">Paraconiothyrium brasiliense</name>
    <dbReference type="NCBI Taxonomy" id="300254"/>
    <lineage>
        <taxon>Eukaryota</taxon>
        <taxon>Fungi</taxon>
        <taxon>Dikarya</taxon>
        <taxon>Ascomycota</taxon>
        <taxon>Pezizomycotina</taxon>
        <taxon>Dothideomycetes</taxon>
        <taxon>Pleosporomycetidae</taxon>
        <taxon>Pleosporales</taxon>
        <taxon>Massarineae</taxon>
        <taxon>Didymosphaeriaceae</taxon>
        <taxon>Paraconiothyrium</taxon>
    </lineage>
</organism>
<dbReference type="EMBL" id="JAKJXO020000015">
    <property type="protein sequence ID" value="KAL1595956.1"/>
    <property type="molecule type" value="Genomic_DNA"/>
</dbReference>
<evidence type="ECO:0000256" key="2">
    <source>
        <dbReference type="ARBA" id="ARBA00023002"/>
    </source>
</evidence>
<dbReference type="PRINTS" id="PR00080">
    <property type="entry name" value="SDRFAMILY"/>
</dbReference>
<dbReference type="Pfam" id="PF00106">
    <property type="entry name" value="adh_short"/>
    <property type="match status" value="1"/>
</dbReference>
<dbReference type="InterPro" id="IPR036291">
    <property type="entry name" value="NAD(P)-bd_dom_sf"/>
</dbReference>
<keyword evidence="6" id="KW-1185">Reference proteome</keyword>
<dbReference type="Gene3D" id="3.40.50.720">
    <property type="entry name" value="NAD(P)-binding Rossmann-like Domain"/>
    <property type="match status" value="1"/>
</dbReference>
<dbReference type="PANTHER" id="PTHR42760:SF37">
    <property type="entry name" value="CLAVALDEHYDE DEHYDROGENASE"/>
    <property type="match status" value="1"/>
</dbReference>
<dbReference type="InterPro" id="IPR057326">
    <property type="entry name" value="KR_dom"/>
</dbReference>
<evidence type="ECO:0000313" key="6">
    <source>
        <dbReference type="Proteomes" id="UP001521785"/>
    </source>
</evidence>
<evidence type="ECO:0000256" key="1">
    <source>
        <dbReference type="ARBA" id="ARBA00006484"/>
    </source>
</evidence>
<dbReference type="Proteomes" id="UP001521785">
    <property type="component" value="Unassembled WGS sequence"/>
</dbReference>
<dbReference type="SUPFAM" id="SSF51735">
    <property type="entry name" value="NAD(P)-binding Rossmann-fold domains"/>
    <property type="match status" value="1"/>
</dbReference>
<accession>A0ABR3QUX2</accession>
<dbReference type="InterPro" id="IPR002347">
    <property type="entry name" value="SDR_fam"/>
</dbReference>
<sequence>MQRKPCQGSPAPLFCKALSLDLTMATIKRDHHDIYPFISPKGRLAGAAKGKSLLVTGGGKGVGKAIAEQFALAGAVQITITGRDQKALDATKAEVEAQSPGVSVTAVAADVTTEDAVSAIFAALPGTPDILINNAGINADFHIADSDPATWWRDFEVNLKGTYLVTRAYLRLLAGKPGTIINVSTSISDAVLPNMSSYATSKHAVNRFTESVQLEYGAQGVRCMAFHPGGIASTGMGQRAPLQFRGSLLDTPELAAGTALYLSTPEANYLNGRLVFADWNMEEVEKLKDSIVKDNLLVSRINWGPHISTEIVGLPPRQ</sequence>
<gene>
    <name evidence="5" type="ORF">SLS60_009646</name>
</gene>
<evidence type="ECO:0000256" key="3">
    <source>
        <dbReference type="RuleBase" id="RU000363"/>
    </source>
</evidence>
<reference evidence="5 6" key="1">
    <citation type="submission" date="2024-02" db="EMBL/GenBank/DDBJ databases">
        <title>De novo assembly and annotation of 12 fungi associated with fruit tree decline syndrome in Ontario, Canada.</title>
        <authorList>
            <person name="Sulman M."/>
            <person name="Ellouze W."/>
            <person name="Ilyukhin E."/>
        </authorList>
    </citation>
    <scope>NUCLEOTIDE SEQUENCE [LARGE SCALE GENOMIC DNA]</scope>
    <source>
        <strain evidence="5 6">M42-189</strain>
    </source>
</reference>
<proteinExistence type="inferred from homology"/>
<keyword evidence="2" id="KW-0560">Oxidoreductase</keyword>
<evidence type="ECO:0000313" key="5">
    <source>
        <dbReference type="EMBL" id="KAL1595956.1"/>
    </source>
</evidence>
<comment type="caution">
    <text evidence="5">The sequence shown here is derived from an EMBL/GenBank/DDBJ whole genome shotgun (WGS) entry which is preliminary data.</text>
</comment>
<comment type="similarity">
    <text evidence="1 3">Belongs to the short-chain dehydrogenases/reductases (SDR) family.</text>
</comment>
<protein>
    <recommendedName>
        <fullName evidence="4">Ketoreductase domain-containing protein</fullName>
    </recommendedName>
</protein>
<evidence type="ECO:0000259" key="4">
    <source>
        <dbReference type="SMART" id="SM00822"/>
    </source>
</evidence>
<name>A0ABR3QUX2_9PLEO</name>
<dbReference type="PANTHER" id="PTHR42760">
    <property type="entry name" value="SHORT-CHAIN DEHYDROGENASES/REDUCTASES FAMILY MEMBER"/>
    <property type="match status" value="1"/>
</dbReference>